<feature type="region of interest" description="Disordered" evidence="6">
    <location>
        <begin position="64"/>
        <end position="94"/>
    </location>
</feature>
<dbReference type="PANTHER" id="PTHR35129:SF4">
    <property type="entry name" value="GUANINE NUCLEOTIDE-BINDING PROTEIN SUBUNIT GAMMA 2-LIKE"/>
    <property type="match status" value="1"/>
</dbReference>
<keyword evidence="4" id="KW-0807">Transducer</keyword>
<evidence type="ECO:0000256" key="6">
    <source>
        <dbReference type="SAM" id="MobiDB-lite"/>
    </source>
</evidence>
<dbReference type="PANTHER" id="PTHR35129">
    <property type="entry name" value="GUANINE NUCLEOTIDE-BINDING PROTEIN SUBUNIT GAMMA 1"/>
    <property type="match status" value="1"/>
</dbReference>
<keyword evidence="3 7" id="KW-0472">Membrane</keyword>
<evidence type="ECO:0000256" key="2">
    <source>
        <dbReference type="ARBA" id="ARBA00022475"/>
    </source>
</evidence>
<keyword evidence="5" id="KW-0175">Coiled coil</keyword>
<dbReference type="EMBL" id="CP133623">
    <property type="protein sequence ID" value="WMV56867.1"/>
    <property type="molecule type" value="Genomic_DNA"/>
</dbReference>
<accession>A0AAF0ZY63</accession>
<evidence type="ECO:0000256" key="3">
    <source>
        <dbReference type="ARBA" id="ARBA00023136"/>
    </source>
</evidence>
<evidence type="ECO:0000256" key="5">
    <source>
        <dbReference type="SAM" id="Coils"/>
    </source>
</evidence>
<sequence>MKFHLIRYYFITTLFQLTFFDLIIHFLHLSVQPLSPKSEPPNKEKTQIDLHFYLSHSSNFGALMESSSPSPASRELNEVQTDLPSSVRPVSRTGAPNNMVMGKHRLAAAIAALNQQINIIQEELDQLDSFGEASLVCRELVSSVELIPDALLPVTRGPINVHLDRWFHGGNDSRRNKRWI</sequence>
<keyword evidence="2" id="KW-1003">Cell membrane</keyword>
<evidence type="ECO:0000256" key="4">
    <source>
        <dbReference type="ARBA" id="ARBA00023224"/>
    </source>
</evidence>
<protein>
    <submittedName>
        <fullName evidence="8">Uncharacterized protein</fullName>
    </submittedName>
</protein>
<keyword evidence="9" id="KW-1185">Reference proteome</keyword>
<name>A0AAF0ZY63_SOLVR</name>
<proteinExistence type="predicted"/>
<evidence type="ECO:0000313" key="9">
    <source>
        <dbReference type="Proteomes" id="UP001234989"/>
    </source>
</evidence>
<feature type="coiled-coil region" evidence="5">
    <location>
        <begin position="103"/>
        <end position="130"/>
    </location>
</feature>
<dbReference type="AlphaFoldDB" id="A0AAF0ZY63"/>
<reference evidence="8" key="1">
    <citation type="submission" date="2023-08" db="EMBL/GenBank/DDBJ databases">
        <title>A de novo genome assembly of Solanum verrucosum Schlechtendal, a Mexican diploid species geographically isolated from the other diploid A-genome species in potato relatives.</title>
        <authorList>
            <person name="Hosaka K."/>
        </authorList>
    </citation>
    <scope>NUCLEOTIDE SEQUENCE</scope>
    <source>
        <tissue evidence="8">Young leaves</tissue>
    </source>
</reference>
<keyword evidence="7" id="KW-0812">Transmembrane</keyword>
<dbReference type="Proteomes" id="UP001234989">
    <property type="component" value="Chromosome 12"/>
</dbReference>
<evidence type="ECO:0000313" key="8">
    <source>
        <dbReference type="EMBL" id="WMV56867.1"/>
    </source>
</evidence>
<organism evidence="8 9">
    <name type="scientific">Solanum verrucosum</name>
    <dbReference type="NCBI Taxonomy" id="315347"/>
    <lineage>
        <taxon>Eukaryota</taxon>
        <taxon>Viridiplantae</taxon>
        <taxon>Streptophyta</taxon>
        <taxon>Embryophyta</taxon>
        <taxon>Tracheophyta</taxon>
        <taxon>Spermatophyta</taxon>
        <taxon>Magnoliopsida</taxon>
        <taxon>eudicotyledons</taxon>
        <taxon>Gunneridae</taxon>
        <taxon>Pentapetalae</taxon>
        <taxon>asterids</taxon>
        <taxon>lamiids</taxon>
        <taxon>Solanales</taxon>
        <taxon>Solanaceae</taxon>
        <taxon>Solanoideae</taxon>
        <taxon>Solaneae</taxon>
        <taxon>Solanum</taxon>
    </lineage>
</organism>
<evidence type="ECO:0000256" key="7">
    <source>
        <dbReference type="SAM" id="Phobius"/>
    </source>
</evidence>
<dbReference type="GO" id="GO:0007165">
    <property type="term" value="P:signal transduction"/>
    <property type="evidence" value="ECO:0007669"/>
    <property type="project" value="UniProtKB-KW"/>
</dbReference>
<dbReference type="GO" id="GO:0005886">
    <property type="term" value="C:plasma membrane"/>
    <property type="evidence" value="ECO:0007669"/>
    <property type="project" value="UniProtKB-SubCell"/>
</dbReference>
<keyword evidence="7" id="KW-1133">Transmembrane helix</keyword>
<comment type="subcellular location">
    <subcellularLocation>
        <location evidence="1">Cell membrane</location>
    </subcellularLocation>
</comment>
<feature type="transmembrane region" description="Helical" evidence="7">
    <location>
        <begin position="6"/>
        <end position="27"/>
    </location>
</feature>
<evidence type="ECO:0000256" key="1">
    <source>
        <dbReference type="ARBA" id="ARBA00004236"/>
    </source>
</evidence>
<gene>
    <name evidence="8" type="ORF">MTR67_050252</name>
</gene>
<dbReference type="InterPro" id="IPR045878">
    <property type="entry name" value="GG1/2"/>
</dbReference>